<dbReference type="RefSeq" id="WP_008516560.1">
    <property type="nucleotide sequence ID" value="NZ_ACJM01000007.1"/>
</dbReference>
<feature type="region of interest" description="Disordered" evidence="1">
    <location>
        <begin position="48"/>
        <end position="70"/>
    </location>
</feature>
<dbReference type="EMBL" id="ACJM01000007">
    <property type="protein sequence ID" value="EEG77549.1"/>
    <property type="molecule type" value="Genomic_DNA"/>
</dbReference>
<dbReference type="AlphaFoldDB" id="C0GGV8"/>
<keyword evidence="3" id="KW-1185">Reference proteome</keyword>
<protein>
    <submittedName>
        <fullName evidence="2">Uncharacterized protein</fullName>
    </submittedName>
</protein>
<organism evidence="2 3">
    <name type="scientific">Dethiobacter alkaliphilus AHT 1</name>
    <dbReference type="NCBI Taxonomy" id="555088"/>
    <lineage>
        <taxon>Bacteria</taxon>
        <taxon>Bacillati</taxon>
        <taxon>Bacillota</taxon>
        <taxon>Dethiobacteria</taxon>
        <taxon>Dethiobacterales</taxon>
        <taxon>Dethiobacteraceae</taxon>
        <taxon>Dethiobacter</taxon>
    </lineage>
</organism>
<name>C0GGV8_DETAL</name>
<evidence type="ECO:0000256" key="1">
    <source>
        <dbReference type="SAM" id="MobiDB-lite"/>
    </source>
</evidence>
<dbReference type="Proteomes" id="UP000006443">
    <property type="component" value="Unassembled WGS sequence"/>
</dbReference>
<reference evidence="2 3" key="1">
    <citation type="submission" date="2009-02" db="EMBL/GenBank/DDBJ databases">
        <title>Sequencing of the draft genome and assembly of Dethiobacter alkaliphilus AHT 1.</title>
        <authorList>
            <consortium name="US DOE Joint Genome Institute (JGI-PGF)"/>
            <person name="Lucas S."/>
            <person name="Copeland A."/>
            <person name="Lapidus A."/>
            <person name="Glavina del Rio T."/>
            <person name="Dalin E."/>
            <person name="Tice H."/>
            <person name="Bruce D."/>
            <person name="Goodwin L."/>
            <person name="Pitluck S."/>
            <person name="Larimer F."/>
            <person name="Land M.L."/>
            <person name="Hauser L."/>
            <person name="Muyzer G."/>
        </authorList>
    </citation>
    <scope>NUCLEOTIDE SEQUENCE [LARGE SCALE GENOMIC DNA]</scope>
    <source>
        <strain evidence="2 3">AHT 1</strain>
    </source>
</reference>
<comment type="caution">
    <text evidence="2">The sequence shown here is derived from an EMBL/GenBank/DDBJ whole genome shotgun (WGS) entry which is preliminary data.</text>
</comment>
<sequence length="70" mass="7767">MFTQFGRLLKRIAESNEKVFKGEPLKLHTVNQSQECQMAKLRVIKNESEQAPRRAPSPAGCGVQGALANQ</sequence>
<accession>C0GGV8</accession>
<proteinExistence type="predicted"/>
<evidence type="ECO:0000313" key="3">
    <source>
        <dbReference type="Proteomes" id="UP000006443"/>
    </source>
</evidence>
<gene>
    <name evidence="2" type="ORF">DealDRAFT_1672</name>
</gene>
<evidence type="ECO:0000313" key="2">
    <source>
        <dbReference type="EMBL" id="EEG77549.1"/>
    </source>
</evidence>